<feature type="transmembrane region" description="Helical" evidence="8">
    <location>
        <begin position="312"/>
        <end position="338"/>
    </location>
</feature>
<dbReference type="PANTHER" id="PTHR43310:SF4">
    <property type="entry name" value="AFR304WP"/>
    <property type="match status" value="1"/>
</dbReference>
<dbReference type="GO" id="GO:0034490">
    <property type="term" value="P:basic amino acid transmembrane import into vacuole"/>
    <property type="evidence" value="ECO:0007669"/>
    <property type="project" value="UniProtKB-ARBA"/>
</dbReference>
<evidence type="ECO:0000259" key="9">
    <source>
        <dbReference type="PROSITE" id="PS50042"/>
    </source>
</evidence>
<dbReference type="CDD" id="cd00038">
    <property type="entry name" value="CAP_ED"/>
    <property type="match status" value="1"/>
</dbReference>
<evidence type="ECO:0000256" key="1">
    <source>
        <dbReference type="ARBA" id="ARBA00004128"/>
    </source>
</evidence>
<keyword evidence="12" id="KW-1185">Reference proteome</keyword>
<feature type="transmembrane region" description="Helical" evidence="8">
    <location>
        <begin position="482"/>
        <end position="503"/>
    </location>
</feature>
<dbReference type="GO" id="GO:0000329">
    <property type="term" value="C:fungal-type vacuole membrane"/>
    <property type="evidence" value="ECO:0007669"/>
    <property type="project" value="UniProtKB-ARBA"/>
</dbReference>
<evidence type="ECO:0000256" key="5">
    <source>
        <dbReference type="ARBA" id="ARBA00022970"/>
    </source>
</evidence>
<feature type="domain" description="Cyclic nucleotide-binding" evidence="9">
    <location>
        <begin position="906"/>
        <end position="996"/>
    </location>
</feature>
<evidence type="ECO:0000256" key="7">
    <source>
        <dbReference type="ARBA" id="ARBA00023136"/>
    </source>
</evidence>
<keyword evidence="3" id="KW-0926">Vacuole</keyword>
<evidence type="ECO:0000259" key="10">
    <source>
        <dbReference type="PROSITE" id="PS50801"/>
    </source>
</evidence>
<name>A0A1M8A6J3_MALS4</name>
<dbReference type="Proteomes" id="UP000186303">
    <property type="component" value="Chromosome 3"/>
</dbReference>
<dbReference type="PROSITE" id="PS50042">
    <property type="entry name" value="CNMP_BINDING_3"/>
    <property type="match status" value="1"/>
</dbReference>
<feature type="transmembrane region" description="Helical" evidence="8">
    <location>
        <begin position="392"/>
        <end position="413"/>
    </location>
</feature>
<feature type="transmembrane region" description="Helical" evidence="8">
    <location>
        <begin position="616"/>
        <end position="647"/>
    </location>
</feature>
<feature type="domain" description="STAS" evidence="10">
    <location>
        <begin position="688"/>
        <end position="797"/>
    </location>
</feature>
<evidence type="ECO:0000256" key="2">
    <source>
        <dbReference type="ARBA" id="ARBA00022448"/>
    </source>
</evidence>
<dbReference type="AlphaFoldDB" id="A0A1M8A6J3"/>
<organism evidence="11 12">
    <name type="scientific">Malassezia sympodialis (strain ATCC 42132)</name>
    <name type="common">Atopic eczema-associated yeast</name>
    <dbReference type="NCBI Taxonomy" id="1230383"/>
    <lineage>
        <taxon>Eukaryota</taxon>
        <taxon>Fungi</taxon>
        <taxon>Dikarya</taxon>
        <taxon>Basidiomycota</taxon>
        <taxon>Ustilaginomycotina</taxon>
        <taxon>Malasseziomycetes</taxon>
        <taxon>Malasseziales</taxon>
        <taxon>Malasseziaceae</taxon>
        <taxon>Malassezia</taxon>
    </lineage>
</organism>
<keyword evidence="7 8" id="KW-0472">Membrane</keyword>
<evidence type="ECO:0000256" key="6">
    <source>
        <dbReference type="ARBA" id="ARBA00022989"/>
    </source>
</evidence>
<dbReference type="STRING" id="1230383.A0A1M8A6J3"/>
<proteinExistence type="predicted"/>
<accession>A0A1M8A6J3</accession>
<dbReference type="CDD" id="cd07042">
    <property type="entry name" value="STAS_SulP_like_sulfate_transporter"/>
    <property type="match status" value="1"/>
</dbReference>
<evidence type="ECO:0000313" key="12">
    <source>
        <dbReference type="Proteomes" id="UP000186303"/>
    </source>
</evidence>
<dbReference type="OrthoDB" id="409725at2759"/>
<dbReference type="InterPro" id="IPR036513">
    <property type="entry name" value="STAS_dom_sf"/>
</dbReference>
<dbReference type="Gene3D" id="3.30.750.24">
    <property type="entry name" value="STAS domain"/>
    <property type="match status" value="1"/>
</dbReference>
<dbReference type="InterPro" id="IPR018490">
    <property type="entry name" value="cNMP-bd_dom_sf"/>
</dbReference>
<dbReference type="SMART" id="SM00100">
    <property type="entry name" value="cNMP"/>
    <property type="match status" value="1"/>
</dbReference>
<sequence length="1031" mass="114386">MSQCPGSTGDQDAFISDPSDLEASIIHDRGAGGSAFPHISSFSNFEGRSYRFQNVLSEPRNKTDEQSASYYTATSDNIRDKTAELADRVVNDDGDAGQMLGAFTHGNDSDILSDQSLSYTIRTSANVPERNLLHVSEEQTPLLKYETPSRYQAVSDQLKDVVTGAEALVNVDSQWSFLKARQKIFQAATESRVNGEAWVQKAKNLSKDDVVAMAKAPLLNVPAVVLGLLLNILDGVSYGMITFPTSMPIFASFGGDGVSMFFVTCIISQMVYTLGGSVFKGGNGSMMIEVVPFYHILVKVIVQVAGTDNPKVIVSTTMVAFALSSVLTGLLFLILGALRLGVLISYFPRHILVGCIGGVGVFLMETGFAVTARLEGEDGFKYNLATMQALSANAQVILQWLVPLCLAVLLQAITARWHHPLIMPVYFLIIPVIFYMVSFLLFGANMETLWEQGWVFDIQHLANAPFYRFYTYFDFQNLDWNALWATMPTQMALVFFGILHVPLNIPALGVSLSEDNVDTDRELVAHGISNVCAGMLGTVPNYLCYVNSVLFYRVGGGSRLSGLMLASATAMVLLMGPGMIGYLPIMVVGALIFVLGLDLVREALWDTIGRVNRLEYITIVIIVVVMTLSDFVVGSLVGILLACLIFVMQSARRNVVRAVFTGHSARSTVRRQLTQRRFLDEVGRQTQVLKLHGSLFFGTVNSVERLVRQLLDLATWKKNPIRFLIMDVTLVNNMDFSAAETMTRIHRMLSSKGVHLVFCGLRLDSDVALALRKVDLWIDAVPYLEVFASLNEALEWTENEYLRGLYSSDLSAGKTLKHVTMADTTALRMPNRNDRLAIDLAEGVVNSPRYEHLHQAAKQVTQDLHRPTKSPTRLSDHAMHRPYSVLASTLGPYMEHSECDYLFRILVPEMQELFLPKDTVLWQLGDTPDALYFIESGMLKARYLFSQGNNEVHEAMLAGTVAGELTFLSQQKRNAHVLAEIDTYVWRLDKTALKNIEKRDAQAYGTLIQLLLRVTADEQECLMSYLVSRLS</sequence>
<dbReference type="SUPFAM" id="SSF52091">
    <property type="entry name" value="SpoIIaa-like"/>
    <property type="match status" value="1"/>
</dbReference>
<dbReference type="OMA" id="ENEDFWF"/>
<dbReference type="Pfam" id="PF00027">
    <property type="entry name" value="cNMP_binding"/>
    <property type="match status" value="1"/>
</dbReference>
<feature type="transmembrane region" description="Helical" evidence="8">
    <location>
        <begin position="286"/>
        <end position="306"/>
    </location>
</feature>
<gene>
    <name evidence="11" type="ORF">MSYG_2428</name>
</gene>
<feature type="transmembrane region" description="Helical" evidence="8">
    <location>
        <begin position="563"/>
        <end position="596"/>
    </location>
</feature>
<evidence type="ECO:0000256" key="4">
    <source>
        <dbReference type="ARBA" id="ARBA00022692"/>
    </source>
</evidence>
<dbReference type="Gene3D" id="2.60.120.10">
    <property type="entry name" value="Jelly Rolls"/>
    <property type="match status" value="1"/>
</dbReference>
<dbReference type="VEuPathDB" id="FungiDB:MSYG_2428"/>
<keyword evidence="6 8" id="KW-1133">Transmembrane helix</keyword>
<dbReference type="InterPro" id="IPR052706">
    <property type="entry name" value="Membrane-Transporter-like"/>
</dbReference>
<keyword evidence="5" id="KW-0029">Amino-acid transport</keyword>
<dbReference type="Pfam" id="PF00916">
    <property type="entry name" value="Sulfate_transp"/>
    <property type="match status" value="1"/>
</dbReference>
<comment type="subcellular location">
    <subcellularLocation>
        <location evidence="1">Vacuole membrane</location>
        <topology evidence="1">Multi-pass membrane protein</topology>
    </subcellularLocation>
</comment>
<reference evidence="12" key="1">
    <citation type="journal article" date="2017" name="Nucleic Acids Res.">
        <title>Proteogenomics produces comprehensive and highly accurate protein-coding gene annotation in a complete genome assembly of Malassezia sympodialis.</title>
        <authorList>
            <person name="Zhu Y."/>
            <person name="Engstroem P.G."/>
            <person name="Tellgren-Roth C."/>
            <person name="Baudo C.D."/>
            <person name="Kennell J.C."/>
            <person name="Sun S."/>
            <person name="Billmyre R.B."/>
            <person name="Schroeder M.S."/>
            <person name="Andersson A."/>
            <person name="Holm T."/>
            <person name="Sigurgeirsson B."/>
            <person name="Wu G."/>
            <person name="Sankaranarayanan S.R."/>
            <person name="Siddharthan R."/>
            <person name="Sanyal K."/>
            <person name="Lundeberg J."/>
            <person name="Nystedt B."/>
            <person name="Boekhout T."/>
            <person name="Dawson T.L. Jr."/>
            <person name="Heitman J."/>
            <person name="Scheynius A."/>
            <person name="Lehtioe J."/>
        </authorList>
    </citation>
    <scope>NUCLEOTIDE SEQUENCE [LARGE SCALE GENOMIC DNA]</scope>
    <source>
        <strain evidence="12">ATCC 42132</strain>
    </source>
</reference>
<feature type="transmembrane region" description="Helical" evidence="8">
    <location>
        <begin position="210"/>
        <end position="233"/>
    </location>
</feature>
<dbReference type="InterPro" id="IPR011547">
    <property type="entry name" value="SLC26A/SulP_dom"/>
</dbReference>
<protein>
    <submittedName>
        <fullName evidence="11">Uncharacterized protein</fullName>
    </submittedName>
</protein>
<dbReference type="InterPro" id="IPR014710">
    <property type="entry name" value="RmlC-like_jellyroll"/>
</dbReference>
<dbReference type="PANTHER" id="PTHR43310">
    <property type="entry name" value="SULFATE TRANSPORTER YBAR-RELATED"/>
    <property type="match status" value="1"/>
</dbReference>
<keyword evidence="2" id="KW-0813">Transport</keyword>
<dbReference type="InterPro" id="IPR000595">
    <property type="entry name" value="cNMP-bd_dom"/>
</dbReference>
<feature type="transmembrane region" description="Helical" evidence="8">
    <location>
        <begin position="350"/>
        <end position="372"/>
    </location>
</feature>
<dbReference type="InterPro" id="IPR002645">
    <property type="entry name" value="STAS_dom"/>
</dbReference>
<dbReference type="EMBL" id="LT671823">
    <property type="protein sequence ID" value="SHO78086.1"/>
    <property type="molecule type" value="Genomic_DNA"/>
</dbReference>
<feature type="transmembrane region" description="Helical" evidence="8">
    <location>
        <begin position="425"/>
        <end position="444"/>
    </location>
</feature>
<feature type="transmembrane region" description="Helical" evidence="8">
    <location>
        <begin position="253"/>
        <end position="274"/>
    </location>
</feature>
<dbReference type="Pfam" id="PF01740">
    <property type="entry name" value="STAS"/>
    <property type="match status" value="1"/>
</dbReference>
<evidence type="ECO:0000313" key="11">
    <source>
        <dbReference type="EMBL" id="SHO78086.1"/>
    </source>
</evidence>
<dbReference type="FunFam" id="3.30.750.24:FF:000012">
    <property type="entry name" value="Sulfate transporter family protein"/>
    <property type="match status" value="1"/>
</dbReference>
<evidence type="ECO:0000256" key="8">
    <source>
        <dbReference type="SAM" id="Phobius"/>
    </source>
</evidence>
<keyword evidence="4 8" id="KW-0812">Transmembrane</keyword>
<dbReference type="PROSITE" id="PS50801">
    <property type="entry name" value="STAS"/>
    <property type="match status" value="1"/>
</dbReference>
<dbReference type="SUPFAM" id="SSF51206">
    <property type="entry name" value="cAMP-binding domain-like"/>
    <property type="match status" value="1"/>
</dbReference>
<evidence type="ECO:0000256" key="3">
    <source>
        <dbReference type="ARBA" id="ARBA00022554"/>
    </source>
</evidence>